<feature type="region of interest" description="Disordered" evidence="1">
    <location>
        <begin position="586"/>
        <end position="686"/>
    </location>
</feature>
<feature type="compositionally biased region" description="Basic residues" evidence="1">
    <location>
        <begin position="289"/>
        <end position="304"/>
    </location>
</feature>
<dbReference type="InParanoid" id="A0A0C3H638"/>
<feature type="region of interest" description="Disordered" evidence="1">
    <location>
        <begin position="175"/>
        <end position="205"/>
    </location>
</feature>
<feature type="region of interest" description="Disordered" evidence="1">
    <location>
        <begin position="543"/>
        <end position="571"/>
    </location>
</feature>
<dbReference type="OrthoDB" id="4207369at2759"/>
<feature type="region of interest" description="Disordered" evidence="1">
    <location>
        <begin position="768"/>
        <end position="797"/>
    </location>
</feature>
<dbReference type="HOGENOM" id="CLU_343263_0_0_1"/>
<feature type="compositionally biased region" description="Basic and acidic residues" evidence="1">
    <location>
        <begin position="773"/>
        <end position="783"/>
    </location>
</feature>
<feature type="compositionally biased region" description="Polar residues" evidence="1">
    <location>
        <begin position="320"/>
        <end position="336"/>
    </location>
</feature>
<feature type="region of interest" description="Disordered" evidence="1">
    <location>
        <begin position="273"/>
        <end position="336"/>
    </location>
</feature>
<feature type="compositionally biased region" description="Polar residues" evidence="1">
    <location>
        <begin position="195"/>
        <end position="205"/>
    </location>
</feature>
<reference evidence="2 3" key="1">
    <citation type="submission" date="2014-04" db="EMBL/GenBank/DDBJ databases">
        <authorList>
            <consortium name="DOE Joint Genome Institute"/>
            <person name="Kuo A."/>
            <person name="Martino E."/>
            <person name="Perotto S."/>
            <person name="Kohler A."/>
            <person name="Nagy L.G."/>
            <person name="Floudas D."/>
            <person name="Copeland A."/>
            <person name="Barry K.W."/>
            <person name="Cichocki N."/>
            <person name="Veneault-Fourrey C."/>
            <person name="LaButti K."/>
            <person name="Lindquist E.A."/>
            <person name="Lipzen A."/>
            <person name="Lundell T."/>
            <person name="Morin E."/>
            <person name="Murat C."/>
            <person name="Sun H."/>
            <person name="Tunlid A."/>
            <person name="Henrissat B."/>
            <person name="Grigoriev I.V."/>
            <person name="Hibbett D.S."/>
            <person name="Martin F."/>
            <person name="Nordberg H.P."/>
            <person name="Cantor M.N."/>
            <person name="Hua S.X."/>
        </authorList>
    </citation>
    <scope>NUCLEOTIDE SEQUENCE [LARGE SCALE GENOMIC DNA]</scope>
    <source>
        <strain evidence="2 3">Zn</strain>
    </source>
</reference>
<sequence length="825" mass="90172">MENVELPSQAPVEQNNWKVYRDAFAPPRDVRRPKPWERASVPAYAPRLQGQKIWKKAGIQIRSDKENEMALLELQSEGNGARKKRKVWTAKENIRDAAWKSVSGLELYAQGKDNVEVTGGDTAASEEQVGGKSDVLRFIPRKRTNTDHVITPRKPLRQTYLNSDAQTLEVVSEVTLREKPPRRKKSIRRSIQQSTGAKTAGTSLFSAGNGAVPSLAANMDINSHMGAIQQQRETTSETMITIESSAVGGRPAEEAESGQPLVAQGVFGNAEMSVDSDMLSTAKDTDSPKKRKRSSIRRHSRRCTRSSTTMQGITEEPSAENKSITDNTEIGLPTNQDLRDNLEQKVISGDNTASAAHDISIKASVEETQGRLQLSSINEAVEKQSSTEDRVVQPAPRESLQLEILSVNSINMLRQTQPTKLSANSSPDGLGNTVAEELIQPEPNKVQMSAIGNETFPQARKALEHDQSERAEAIASPDSPSDEKSPADPLSVSHLVNASVYAPFSQTTSEAPGSVANLEPSMQIPAEGISTLEIINVAAEELPQSPSDDPSISEPSQALPESAPSFNYEDDDADMLRKFLTRVKANKAAKAENVTPQRKRSLPHSPLRLPLGELDTNNSPSPLSLKPKDELEASDPSPLPKRRKRHESATDAEDEGKSKAIRRSGRTRLPVKSAAPGAPSLIPVRRLGKDGDATVTLRSNEEKELAALTRVNTRKNKGSLNPTEVLLLKMAEKTDPVLKQRLLKEMFEEKKKGKNSEKGKSVAWAEELTQFQSEKDHKGKEKVTAGSSSELKKSSVRVGAAVRNKIALGKPVNGTPGPKRMRERM</sequence>
<reference evidence="3" key="2">
    <citation type="submission" date="2015-01" db="EMBL/GenBank/DDBJ databases">
        <title>Evolutionary Origins and Diversification of the Mycorrhizal Mutualists.</title>
        <authorList>
            <consortium name="DOE Joint Genome Institute"/>
            <consortium name="Mycorrhizal Genomics Consortium"/>
            <person name="Kohler A."/>
            <person name="Kuo A."/>
            <person name="Nagy L.G."/>
            <person name="Floudas D."/>
            <person name="Copeland A."/>
            <person name="Barry K.W."/>
            <person name="Cichocki N."/>
            <person name="Veneault-Fourrey C."/>
            <person name="LaButti K."/>
            <person name="Lindquist E.A."/>
            <person name="Lipzen A."/>
            <person name="Lundell T."/>
            <person name="Morin E."/>
            <person name="Murat C."/>
            <person name="Riley R."/>
            <person name="Ohm R."/>
            <person name="Sun H."/>
            <person name="Tunlid A."/>
            <person name="Henrissat B."/>
            <person name="Grigoriev I.V."/>
            <person name="Hibbett D.S."/>
            <person name="Martin F."/>
        </authorList>
    </citation>
    <scope>NUCLEOTIDE SEQUENCE [LARGE SCALE GENOMIC DNA]</scope>
    <source>
        <strain evidence="3">Zn</strain>
    </source>
</reference>
<feature type="compositionally biased region" description="Basic and acidic residues" evidence="1">
    <location>
        <begin position="463"/>
        <end position="472"/>
    </location>
</feature>
<dbReference type="EMBL" id="KN832873">
    <property type="protein sequence ID" value="KIN03606.1"/>
    <property type="molecule type" value="Genomic_DNA"/>
</dbReference>
<evidence type="ECO:0000313" key="2">
    <source>
        <dbReference type="EMBL" id="KIN03606.1"/>
    </source>
</evidence>
<keyword evidence="3" id="KW-1185">Reference proteome</keyword>
<organism evidence="2 3">
    <name type="scientific">Oidiodendron maius (strain Zn)</name>
    <dbReference type="NCBI Taxonomy" id="913774"/>
    <lineage>
        <taxon>Eukaryota</taxon>
        <taxon>Fungi</taxon>
        <taxon>Dikarya</taxon>
        <taxon>Ascomycota</taxon>
        <taxon>Pezizomycotina</taxon>
        <taxon>Leotiomycetes</taxon>
        <taxon>Leotiomycetes incertae sedis</taxon>
        <taxon>Myxotrichaceae</taxon>
        <taxon>Oidiodendron</taxon>
    </lineage>
</organism>
<dbReference type="AlphaFoldDB" id="A0A0C3H638"/>
<feature type="region of interest" description="Disordered" evidence="1">
    <location>
        <begin position="463"/>
        <end position="490"/>
    </location>
</feature>
<proteinExistence type="predicted"/>
<evidence type="ECO:0000256" key="1">
    <source>
        <dbReference type="SAM" id="MobiDB-lite"/>
    </source>
</evidence>
<dbReference type="Proteomes" id="UP000054321">
    <property type="component" value="Unassembled WGS sequence"/>
</dbReference>
<protein>
    <submittedName>
        <fullName evidence="2">Uncharacterized protein</fullName>
    </submittedName>
</protein>
<evidence type="ECO:0000313" key="3">
    <source>
        <dbReference type="Proteomes" id="UP000054321"/>
    </source>
</evidence>
<name>A0A0C3H638_OIDMZ</name>
<feature type="compositionally biased region" description="Low complexity" evidence="1">
    <location>
        <begin position="543"/>
        <end position="557"/>
    </location>
</feature>
<accession>A0A0C3H638</accession>
<gene>
    <name evidence="2" type="ORF">OIDMADRAFT_177736</name>
</gene>